<keyword evidence="2" id="KW-0689">Ribosomal protein</keyword>
<keyword evidence="1" id="KW-1133">Transmembrane helix</keyword>
<evidence type="ECO:0000313" key="2">
    <source>
        <dbReference type="EMBL" id="TFK01761.1"/>
    </source>
</evidence>
<name>A0A4D9DV61_9SAUR</name>
<accession>A0A4D9DV61</accession>
<keyword evidence="1" id="KW-0812">Transmembrane</keyword>
<dbReference type="EMBL" id="QXTE01000214">
    <property type="protein sequence ID" value="TFK01761.1"/>
    <property type="molecule type" value="Genomic_DNA"/>
</dbReference>
<dbReference type="AlphaFoldDB" id="A0A4D9DV61"/>
<dbReference type="GO" id="GO:0005840">
    <property type="term" value="C:ribosome"/>
    <property type="evidence" value="ECO:0007669"/>
    <property type="project" value="UniProtKB-KW"/>
</dbReference>
<evidence type="ECO:0000256" key="1">
    <source>
        <dbReference type="SAM" id="Phobius"/>
    </source>
</evidence>
<comment type="caution">
    <text evidence="2">The sequence shown here is derived from an EMBL/GenBank/DDBJ whole genome shotgun (WGS) entry which is preliminary data.</text>
</comment>
<dbReference type="Proteomes" id="UP000297703">
    <property type="component" value="Unassembled WGS sequence"/>
</dbReference>
<keyword evidence="1" id="KW-0472">Membrane</keyword>
<sequence>MDDVENHYPHLLSVNPRLLICIQLPTPPSDLQQCNLKTTAGVSLDLKISQLYLLSLLLAFLVSTVNFLVFRFGEGLLNNSFCLNLCLNPFSEMDLEYSQSEVSEAK</sequence>
<reference evidence="2 3" key="2">
    <citation type="submission" date="2019-04" db="EMBL/GenBank/DDBJ databases">
        <title>The genome sequence of big-headed turtle.</title>
        <authorList>
            <person name="Gong S."/>
        </authorList>
    </citation>
    <scope>NUCLEOTIDE SEQUENCE [LARGE SCALE GENOMIC DNA]</scope>
    <source>
        <strain evidence="2">DO16091913</strain>
        <tissue evidence="2">Muscle</tissue>
    </source>
</reference>
<organism evidence="2 3">
    <name type="scientific">Platysternon megacephalum</name>
    <name type="common">big-headed turtle</name>
    <dbReference type="NCBI Taxonomy" id="55544"/>
    <lineage>
        <taxon>Eukaryota</taxon>
        <taxon>Metazoa</taxon>
        <taxon>Chordata</taxon>
        <taxon>Craniata</taxon>
        <taxon>Vertebrata</taxon>
        <taxon>Euteleostomi</taxon>
        <taxon>Archelosauria</taxon>
        <taxon>Testudinata</taxon>
        <taxon>Testudines</taxon>
        <taxon>Cryptodira</taxon>
        <taxon>Durocryptodira</taxon>
        <taxon>Testudinoidea</taxon>
        <taxon>Platysternidae</taxon>
        <taxon>Platysternon</taxon>
    </lineage>
</organism>
<protein>
    <submittedName>
        <fullName evidence="2">60S ribosomal protein L23a</fullName>
    </submittedName>
</protein>
<feature type="transmembrane region" description="Helical" evidence="1">
    <location>
        <begin position="51"/>
        <end position="70"/>
    </location>
</feature>
<gene>
    <name evidence="2" type="ORF">DR999_PMT16003</name>
</gene>
<reference evidence="2 3" key="1">
    <citation type="submission" date="2019-04" db="EMBL/GenBank/DDBJ databases">
        <title>Draft genome of the big-headed turtle Platysternon megacephalum.</title>
        <authorList>
            <person name="Gong S."/>
        </authorList>
    </citation>
    <scope>NUCLEOTIDE SEQUENCE [LARGE SCALE GENOMIC DNA]</scope>
    <source>
        <strain evidence="2">DO16091913</strain>
        <tissue evidence="2">Muscle</tissue>
    </source>
</reference>
<keyword evidence="2" id="KW-0687">Ribonucleoprotein</keyword>
<keyword evidence="3" id="KW-1185">Reference proteome</keyword>
<proteinExistence type="predicted"/>
<evidence type="ECO:0000313" key="3">
    <source>
        <dbReference type="Proteomes" id="UP000297703"/>
    </source>
</evidence>